<evidence type="ECO:0000256" key="1">
    <source>
        <dbReference type="ARBA" id="ARBA00000085"/>
    </source>
</evidence>
<dbReference type="InterPro" id="IPR050482">
    <property type="entry name" value="Sensor_HK_TwoCompSys"/>
</dbReference>
<evidence type="ECO:0000256" key="9">
    <source>
        <dbReference type="SAM" id="MobiDB-lite"/>
    </source>
</evidence>
<evidence type="ECO:0000256" key="4">
    <source>
        <dbReference type="ARBA" id="ARBA00022679"/>
    </source>
</evidence>
<organism evidence="12 13">
    <name type="scientific">Nesterenkonia rhizosphaerae</name>
    <dbReference type="NCBI Taxonomy" id="1348272"/>
    <lineage>
        <taxon>Bacteria</taxon>
        <taxon>Bacillati</taxon>
        <taxon>Actinomycetota</taxon>
        <taxon>Actinomycetes</taxon>
        <taxon>Micrococcales</taxon>
        <taxon>Micrococcaceae</taxon>
        <taxon>Nesterenkonia</taxon>
    </lineage>
</organism>
<dbReference type="EC" id="2.7.13.3" evidence="2"/>
<evidence type="ECO:0000259" key="11">
    <source>
        <dbReference type="SMART" id="SM00387"/>
    </source>
</evidence>
<evidence type="ECO:0000256" key="3">
    <source>
        <dbReference type="ARBA" id="ARBA00022553"/>
    </source>
</evidence>
<name>A0ABP9FS42_9MICC</name>
<dbReference type="InterPro" id="IPR036890">
    <property type="entry name" value="HATPase_C_sf"/>
</dbReference>
<feature type="transmembrane region" description="Helical" evidence="10">
    <location>
        <begin position="63"/>
        <end position="80"/>
    </location>
</feature>
<comment type="catalytic activity">
    <reaction evidence="1">
        <text>ATP + protein L-histidine = ADP + protein N-phospho-L-histidine.</text>
        <dbReference type="EC" id="2.7.13.3"/>
    </reaction>
</comment>
<keyword evidence="7" id="KW-0067">ATP-binding</keyword>
<dbReference type="Proteomes" id="UP001500368">
    <property type="component" value="Unassembled WGS sequence"/>
</dbReference>
<evidence type="ECO:0000256" key="6">
    <source>
        <dbReference type="ARBA" id="ARBA00022777"/>
    </source>
</evidence>
<evidence type="ECO:0000313" key="13">
    <source>
        <dbReference type="Proteomes" id="UP001500368"/>
    </source>
</evidence>
<gene>
    <name evidence="12" type="ORF">GCM10025790_05790</name>
</gene>
<feature type="transmembrane region" description="Helical" evidence="10">
    <location>
        <begin position="87"/>
        <end position="105"/>
    </location>
</feature>
<evidence type="ECO:0000313" key="12">
    <source>
        <dbReference type="EMBL" id="GAA4913770.1"/>
    </source>
</evidence>
<keyword evidence="8" id="KW-0902">Two-component regulatory system</keyword>
<dbReference type="SUPFAM" id="SSF55874">
    <property type="entry name" value="ATPase domain of HSP90 chaperone/DNA topoisomerase II/histidine kinase"/>
    <property type="match status" value="1"/>
</dbReference>
<dbReference type="EMBL" id="BAABLW010000002">
    <property type="protein sequence ID" value="GAA4913770.1"/>
    <property type="molecule type" value="Genomic_DNA"/>
</dbReference>
<evidence type="ECO:0000256" key="7">
    <source>
        <dbReference type="ARBA" id="ARBA00022840"/>
    </source>
</evidence>
<dbReference type="Gene3D" id="3.30.565.10">
    <property type="entry name" value="Histidine kinase-like ATPase, C-terminal domain"/>
    <property type="match status" value="1"/>
</dbReference>
<keyword evidence="10" id="KW-0472">Membrane</keyword>
<feature type="region of interest" description="Disordered" evidence="9">
    <location>
        <begin position="453"/>
        <end position="474"/>
    </location>
</feature>
<evidence type="ECO:0000256" key="8">
    <source>
        <dbReference type="ARBA" id="ARBA00023012"/>
    </source>
</evidence>
<dbReference type="Pfam" id="PF07730">
    <property type="entry name" value="HisKA_3"/>
    <property type="match status" value="1"/>
</dbReference>
<evidence type="ECO:0000256" key="10">
    <source>
        <dbReference type="SAM" id="Phobius"/>
    </source>
</evidence>
<feature type="transmembrane region" description="Helical" evidence="10">
    <location>
        <begin position="175"/>
        <end position="199"/>
    </location>
</feature>
<keyword evidence="10" id="KW-0812">Transmembrane</keyword>
<evidence type="ECO:0000256" key="5">
    <source>
        <dbReference type="ARBA" id="ARBA00022741"/>
    </source>
</evidence>
<feature type="compositionally biased region" description="Basic and acidic residues" evidence="9">
    <location>
        <begin position="462"/>
        <end position="474"/>
    </location>
</feature>
<sequence length="474" mass="51440">MSTTSATQPGPMAGFDELALVRRRGVRGWMRRHPRCTNALIISCYLLLALWCLPMAIVDMGTHVWWLVPGWLIIAALLCFRHSWPVSVLVAMMLAEAALLMIYPWNGPQMLGLWFAAYCVGLHRGLAAGLVVALPACAAACLAYLRLPAWTQKHGASFWETGVFQLPAGELGATLWFFAVLTVIMVFTTGFSVAIGAAVRRGRAHEQEILDWARRSHELAQVGERNRIAREMHDVVAHSLSVMISLADGARVVMRKNPERAGEVLDELSSTGRGALADMRRVIGVLKKGEDVAQARRPIHESLEELYEGFRQAGMPLTVTTTGPALPDDAAFGLTVHRILQESLTNVLRYGKQITDVQVSIEHVPGTSAEEREQLKAQGFSEKEQEALGLAGSPKVIISVSDDGALLPSGAQESVGSGLGIKGMQERAGFYNGSVYAGPGKYRGWNVRAVLEPPVGKASSAKRTESPAESEKAQ</sequence>
<keyword evidence="13" id="KW-1185">Reference proteome</keyword>
<keyword evidence="5" id="KW-0547">Nucleotide-binding</keyword>
<feature type="transmembrane region" description="Helical" evidence="10">
    <location>
        <begin position="37"/>
        <end position="57"/>
    </location>
</feature>
<feature type="domain" description="Histidine kinase/HSP90-like ATPase" evidence="11">
    <location>
        <begin position="331"/>
        <end position="457"/>
    </location>
</feature>
<dbReference type="RefSeq" id="WP_345476577.1">
    <property type="nucleotide sequence ID" value="NZ_BAABLW010000002.1"/>
</dbReference>
<dbReference type="PANTHER" id="PTHR24421">
    <property type="entry name" value="NITRATE/NITRITE SENSOR PROTEIN NARX-RELATED"/>
    <property type="match status" value="1"/>
</dbReference>
<dbReference type="PANTHER" id="PTHR24421:SF10">
    <property type="entry name" value="NITRATE_NITRITE SENSOR PROTEIN NARQ"/>
    <property type="match status" value="1"/>
</dbReference>
<dbReference type="InterPro" id="IPR003594">
    <property type="entry name" value="HATPase_dom"/>
</dbReference>
<accession>A0ABP9FS42</accession>
<dbReference type="InterPro" id="IPR011712">
    <property type="entry name" value="Sig_transdc_His_kin_sub3_dim/P"/>
</dbReference>
<keyword evidence="6" id="KW-0418">Kinase</keyword>
<evidence type="ECO:0000256" key="2">
    <source>
        <dbReference type="ARBA" id="ARBA00012438"/>
    </source>
</evidence>
<comment type="caution">
    <text evidence="12">The sequence shown here is derived from an EMBL/GenBank/DDBJ whole genome shotgun (WGS) entry which is preliminary data.</text>
</comment>
<proteinExistence type="predicted"/>
<dbReference type="SMART" id="SM00387">
    <property type="entry name" value="HATPase_c"/>
    <property type="match status" value="1"/>
</dbReference>
<protein>
    <recommendedName>
        <fullName evidence="2">histidine kinase</fullName>
        <ecNumber evidence="2">2.7.13.3</ecNumber>
    </recommendedName>
</protein>
<feature type="transmembrane region" description="Helical" evidence="10">
    <location>
        <begin position="125"/>
        <end position="145"/>
    </location>
</feature>
<keyword evidence="10" id="KW-1133">Transmembrane helix</keyword>
<keyword evidence="4" id="KW-0808">Transferase</keyword>
<keyword evidence="3" id="KW-0597">Phosphoprotein</keyword>
<reference evidence="13" key="1">
    <citation type="journal article" date="2019" name="Int. J. Syst. Evol. Microbiol.">
        <title>The Global Catalogue of Microorganisms (GCM) 10K type strain sequencing project: providing services to taxonomists for standard genome sequencing and annotation.</title>
        <authorList>
            <consortium name="The Broad Institute Genomics Platform"/>
            <consortium name="The Broad Institute Genome Sequencing Center for Infectious Disease"/>
            <person name="Wu L."/>
            <person name="Ma J."/>
        </authorList>
    </citation>
    <scope>NUCLEOTIDE SEQUENCE [LARGE SCALE GENOMIC DNA]</scope>
    <source>
        <strain evidence="13">JCM 19129</strain>
    </source>
</reference>
<dbReference type="Gene3D" id="1.20.5.1930">
    <property type="match status" value="1"/>
</dbReference>